<feature type="domain" description="HTH tetR-type" evidence="5">
    <location>
        <begin position="1"/>
        <end position="51"/>
    </location>
</feature>
<evidence type="ECO:0000259" key="5">
    <source>
        <dbReference type="PROSITE" id="PS50977"/>
    </source>
</evidence>
<dbReference type="PANTHER" id="PTHR30055">
    <property type="entry name" value="HTH-TYPE TRANSCRIPTIONAL REGULATOR RUTR"/>
    <property type="match status" value="1"/>
</dbReference>
<keyword evidence="2 4" id="KW-0238">DNA-binding</keyword>
<feature type="DNA-binding region" description="H-T-H motif" evidence="4">
    <location>
        <begin position="14"/>
        <end position="33"/>
    </location>
</feature>
<dbReference type="PROSITE" id="PS50977">
    <property type="entry name" value="HTH_TETR_2"/>
    <property type="match status" value="1"/>
</dbReference>
<evidence type="ECO:0000256" key="3">
    <source>
        <dbReference type="ARBA" id="ARBA00023163"/>
    </source>
</evidence>
<dbReference type="RefSeq" id="WP_387903655.1">
    <property type="nucleotide sequence ID" value="NZ_JBIBEG010000004.1"/>
</dbReference>
<dbReference type="Pfam" id="PF00440">
    <property type="entry name" value="TetR_N"/>
    <property type="match status" value="1"/>
</dbReference>
<evidence type="ECO:0000256" key="4">
    <source>
        <dbReference type="PROSITE-ProRule" id="PRU00335"/>
    </source>
</evidence>
<dbReference type="InterPro" id="IPR009057">
    <property type="entry name" value="Homeodomain-like_sf"/>
</dbReference>
<dbReference type="Pfam" id="PF16859">
    <property type="entry name" value="TetR_C_11"/>
    <property type="match status" value="1"/>
</dbReference>
<dbReference type="SUPFAM" id="SSF46689">
    <property type="entry name" value="Homeodomain-like"/>
    <property type="match status" value="1"/>
</dbReference>
<dbReference type="SUPFAM" id="SSF48498">
    <property type="entry name" value="Tetracyclin repressor-like, C-terminal domain"/>
    <property type="match status" value="1"/>
</dbReference>
<dbReference type="Gene3D" id="1.10.10.60">
    <property type="entry name" value="Homeodomain-like"/>
    <property type="match status" value="1"/>
</dbReference>
<evidence type="ECO:0000256" key="2">
    <source>
        <dbReference type="ARBA" id="ARBA00023125"/>
    </source>
</evidence>
<keyword evidence="7" id="KW-1185">Reference proteome</keyword>
<keyword evidence="3" id="KW-0804">Transcription</keyword>
<dbReference type="PANTHER" id="PTHR30055:SF149">
    <property type="entry name" value="TETR-FAMILY TRANSCRIPTIONAL REGULATOR"/>
    <property type="match status" value="1"/>
</dbReference>
<dbReference type="Proteomes" id="UP001602322">
    <property type="component" value="Unassembled WGS sequence"/>
</dbReference>
<sequence>MRELLEEVGFEALTMDMVSVKARTSKATLYRRWKHKTQLVAAALEQSERTRIDDIDTGTLAGDLDVVAVRAGEDGGRTARLYSGLAHAIRGDSNLAEALRRHVVDGYLQALRLLLRRAVQRGEVTEDCPAVAYFPHLVIGAILSQRALTGSEPDTACLRAYFTSVVLPSLDYRPR</sequence>
<dbReference type="EMBL" id="JBIBEG010000004">
    <property type="protein sequence ID" value="MFF5897941.1"/>
    <property type="molecule type" value="Genomic_DNA"/>
</dbReference>
<evidence type="ECO:0000256" key="1">
    <source>
        <dbReference type="ARBA" id="ARBA00023015"/>
    </source>
</evidence>
<gene>
    <name evidence="6" type="ORF">ACFY8O_18675</name>
</gene>
<accession>A0ABW6X975</accession>
<evidence type="ECO:0000313" key="6">
    <source>
        <dbReference type="EMBL" id="MFF5897941.1"/>
    </source>
</evidence>
<dbReference type="InterPro" id="IPR036271">
    <property type="entry name" value="Tet_transcr_reg_TetR-rel_C_sf"/>
</dbReference>
<dbReference type="InterPro" id="IPR050109">
    <property type="entry name" value="HTH-type_TetR-like_transc_reg"/>
</dbReference>
<dbReference type="InterPro" id="IPR001647">
    <property type="entry name" value="HTH_TetR"/>
</dbReference>
<comment type="caution">
    <text evidence="6">The sequence shown here is derived from an EMBL/GenBank/DDBJ whole genome shotgun (WGS) entry which is preliminary data.</text>
</comment>
<reference evidence="6 7" key="1">
    <citation type="submission" date="2024-10" db="EMBL/GenBank/DDBJ databases">
        <title>The Natural Products Discovery Center: Release of the First 8490 Sequenced Strains for Exploring Actinobacteria Biosynthetic Diversity.</title>
        <authorList>
            <person name="Kalkreuter E."/>
            <person name="Kautsar S.A."/>
            <person name="Yang D."/>
            <person name="Bader C.D."/>
            <person name="Teijaro C.N."/>
            <person name="Fluegel L."/>
            <person name="Davis C.M."/>
            <person name="Simpson J.R."/>
            <person name="Lauterbach L."/>
            <person name="Steele A.D."/>
            <person name="Gui C."/>
            <person name="Meng S."/>
            <person name="Li G."/>
            <person name="Viehrig K."/>
            <person name="Ye F."/>
            <person name="Su P."/>
            <person name="Kiefer A.F."/>
            <person name="Nichols A."/>
            <person name="Cepeda A.J."/>
            <person name="Yan W."/>
            <person name="Fan B."/>
            <person name="Jiang Y."/>
            <person name="Adhikari A."/>
            <person name="Zheng C.-J."/>
            <person name="Schuster L."/>
            <person name="Cowan T.M."/>
            <person name="Smanski M.J."/>
            <person name="Chevrette M.G."/>
            <person name="De Carvalho L.P.S."/>
            <person name="Shen B."/>
        </authorList>
    </citation>
    <scope>NUCLEOTIDE SEQUENCE [LARGE SCALE GENOMIC DNA]</scope>
    <source>
        <strain evidence="6 7">NPDC012540</strain>
    </source>
</reference>
<dbReference type="InterPro" id="IPR011075">
    <property type="entry name" value="TetR_C"/>
</dbReference>
<keyword evidence="1" id="KW-0805">Transcription regulation</keyword>
<dbReference type="Gene3D" id="1.10.357.10">
    <property type="entry name" value="Tetracycline Repressor, domain 2"/>
    <property type="match status" value="1"/>
</dbReference>
<name>A0ABW6X975_9ACTN</name>
<organism evidence="6 7">
    <name type="scientific">Streptomyces argenteolus</name>
    <dbReference type="NCBI Taxonomy" id="67274"/>
    <lineage>
        <taxon>Bacteria</taxon>
        <taxon>Bacillati</taxon>
        <taxon>Actinomycetota</taxon>
        <taxon>Actinomycetes</taxon>
        <taxon>Kitasatosporales</taxon>
        <taxon>Streptomycetaceae</taxon>
        <taxon>Streptomyces</taxon>
    </lineage>
</organism>
<protein>
    <submittedName>
        <fullName evidence="6">TetR/AcrR family transcriptional regulator</fullName>
    </submittedName>
</protein>
<proteinExistence type="predicted"/>
<evidence type="ECO:0000313" key="7">
    <source>
        <dbReference type="Proteomes" id="UP001602322"/>
    </source>
</evidence>